<accession>A0AA88XCK6</accession>
<sequence>MRVIRFGSKGLSKWQRSYGPTKLELLGMTYAVLECASYLRGSHFVVECDHQALKPLFQKKLKGAIYERWMAILQEFTFDIVYKPAKDMVVADALSRNIPEADDQFDSPDVDDQFFPYIPEKSGHINLPDGNRLSLDFEQPEVNRIQLLRADTCIDHGYDADTDEHDNIGIKKRIRRNGYRKSYRKPTFSTSISDEDTKSQQISDGDTTNTHRSDRDTTNTHISDRDTTNTHMSDRDTTNTHMSDRDTTNHLISDIDTTNQHACDRDTSLHDNPTHTHSDVESTHEDAKDLPQSAIDILTQTDLCAEDISKLQYLDPNLKHLIDYIKDDKLPSSQKLSRRILLESSDYIMLDNVLFHSRIAKSKRTKGQGHYQIVVPESLVKTVLQIYHELPISAHGGIIDTLDRIKEKCFFPRMAFRVNEFVKSCHECQNRKMTKIPTKAGIVSYPTPKQPFDVWQIDLQGPLPTSYRGNAYIFTATCMFSKFLFTTPIPNKDAITVSEALYQLFTTYGTCNTILSDQGSEFIAQITKEVCRMMNITQQFTPSFAHHCLGACERTHKTLEERITPFIDQNKRNWDDLLSSVTFAINQSVNSSTGYSPFEIVFGTRPKFPLISESVSSNLTSIPKDCEEYLSKTLRRLEVIHQQVKDNLEVNKAKMVERANTHTNPLVLSAGDYVYLHSQPTGPAQKLQPKYTGPFIVHKVLSDHRILIKNEKGKIQTEPVHINRLKIAFVRAPSPSPYLTSEVVTRTDLETTQESRATQTQDLPVQGHQPRIQSDDSAKENVQPLRPKRINRKRPI</sequence>
<evidence type="ECO:0000313" key="10">
    <source>
        <dbReference type="Proteomes" id="UP001186944"/>
    </source>
</evidence>
<feature type="region of interest" description="Disordered" evidence="7">
    <location>
        <begin position="262"/>
        <end position="288"/>
    </location>
</feature>
<feature type="compositionally biased region" description="Polar residues" evidence="7">
    <location>
        <begin position="750"/>
        <end position="763"/>
    </location>
</feature>
<feature type="compositionally biased region" description="Basic and acidic residues" evidence="7">
    <location>
        <begin position="209"/>
        <end position="248"/>
    </location>
</feature>
<keyword evidence="3" id="KW-0540">Nuclease</keyword>
<evidence type="ECO:0000313" key="9">
    <source>
        <dbReference type="EMBL" id="KAK3082670.1"/>
    </source>
</evidence>
<organism evidence="9 10">
    <name type="scientific">Pinctada imbricata</name>
    <name type="common">Atlantic pearl-oyster</name>
    <name type="synonym">Pinctada martensii</name>
    <dbReference type="NCBI Taxonomy" id="66713"/>
    <lineage>
        <taxon>Eukaryota</taxon>
        <taxon>Metazoa</taxon>
        <taxon>Spiralia</taxon>
        <taxon>Lophotrochozoa</taxon>
        <taxon>Mollusca</taxon>
        <taxon>Bivalvia</taxon>
        <taxon>Autobranchia</taxon>
        <taxon>Pteriomorphia</taxon>
        <taxon>Pterioida</taxon>
        <taxon>Pterioidea</taxon>
        <taxon>Pteriidae</taxon>
        <taxon>Pinctada</taxon>
    </lineage>
</organism>
<keyword evidence="10" id="KW-1185">Reference proteome</keyword>
<keyword evidence="1" id="KW-0808">Transferase</keyword>
<dbReference type="Pfam" id="PF17921">
    <property type="entry name" value="Integrase_H2C2"/>
    <property type="match status" value="1"/>
</dbReference>
<dbReference type="SUPFAM" id="SSF53098">
    <property type="entry name" value="Ribonuclease H-like"/>
    <property type="match status" value="1"/>
</dbReference>
<dbReference type="GO" id="GO:0015074">
    <property type="term" value="P:DNA integration"/>
    <property type="evidence" value="ECO:0007669"/>
    <property type="project" value="InterPro"/>
</dbReference>
<comment type="caution">
    <text evidence="9">The sequence shown here is derived from an EMBL/GenBank/DDBJ whole genome shotgun (WGS) entry which is preliminary data.</text>
</comment>
<evidence type="ECO:0000256" key="5">
    <source>
        <dbReference type="ARBA" id="ARBA00022801"/>
    </source>
</evidence>
<dbReference type="Pfam" id="PF00665">
    <property type="entry name" value="rve"/>
    <property type="match status" value="1"/>
</dbReference>
<dbReference type="FunFam" id="1.10.340.70:FF:000001">
    <property type="entry name" value="Retrovirus-related Pol polyprotein from transposon gypsy-like Protein"/>
    <property type="match status" value="1"/>
</dbReference>
<name>A0AA88XCK6_PINIB</name>
<keyword evidence="5" id="KW-0378">Hydrolase</keyword>
<gene>
    <name evidence="9" type="ORF">FSP39_002258</name>
</gene>
<dbReference type="GO" id="GO:0003676">
    <property type="term" value="F:nucleic acid binding"/>
    <property type="evidence" value="ECO:0007669"/>
    <property type="project" value="InterPro"/>
</dbReference>
<dbReference type="PANTHER" id="PTHR37984:SF15">
    <property type="entry name" value="INTEGRASE CATALYTIC DOMAIN-CONTAINING PROTEIN"/>
    <property type="match status" value="1"/>
</dbReference>
<dbReference type="Proteomes" id="UP001186944">
    <property type="component" value="Unassembled WGS sequence"/>
</dbReference>
<dbReference type="InterPro" id="IPR041373">
    <property type="entry name" value="RT_RNaseH"/>
</dbReference>
<dbReference type="SUPFAM" id="SSF56672">
    <property type="entry name" value="DNA/RNA polymerases"/>
    <property type="match status" value="1"/>
</dbReference>
<feature type="compositionally biased region" description="Basic residues" evidence="7">
    <location>
        <begin position="786"/>
        <end position="796"/>
    </location>
</feature>
<keyword evidence="6" id="KW-0695">RNA-directed DNA polymerase</keyword>
<keyword evidence="2" id="KW-0548">Nucleotidyltransferase</keyword>
<feature type="domain" description="Integrase catalytic" evidence="8">
    <location>
        <begin position="447"/>
        <end position="605"/>
    </location>
</feature>
<dbReference type="InterPro" id="IPR041588">
    <property type="entry name" value="Integrase_H2C2"/>
</dbReference>
<dbReference type="GO" id="GO:0004519">
    <property type="term" value="F:endonuclease activity"/>
    <property type="evidence" value="ECO:0007669"/>
    <property type="project" value="UniProtKB-KW"/>
</dbReference>
<dbReference type="GO" id="GO:0003964">
    <property type="term" value="F:RNA-directed DNA polymerase activity"/>
    <property type="evidence" value="ECO:0007669"/>
    <property type="project" value="UniProtKB-KW"/>
</dbReference>
<dbReference type="PANTHER" id="PTHR37984">
    <property type="entry name" value="PROTEIN CBG26694"/>
    <property type="match status" value="1"/>
</dbReference>
<dbReference type="Pfam" id="PF17917">
    <property type="entry name" value="RT_RNaseH"/>
    <property type="match status" value="1"/>
</dbReference>
<dbReference type="CDD" id="cd09274">
    <property type="entry name" value="RNase_HI_RT_Ty3"/>
    <property type="match status" value="1"/>
</dbReference>
<reference evidence="9" key="1">
    <citation type="submission" date="2019-08" db="EMBL/GenBank/DDBJ databases">
        <title>The improved chromosome-level genome for the pearl oyster Pinctada fucata martensii using PacBio sequencing and Hi-C.</title>
        <authorList>
            <person name="Zheng Z."/>
        </authorList>
    </citation>
    <scope>NUCLEOTIDE SEQUENCE</scope>
    <source>
        <strain evidence="9">ZZ-2019</strain>
        <tissue evidence="9">Adductor muscle</tissue>
    </source>
</reference>
<dbReference type="InterPro" id="IPR001584">
    <property type="entry name" value="Integrase_cat-core"/>
</dbReference>
<dbReference type="PROSITE" id="PS50994">
    <property type="entry name" value="INTEGRASE"/>
    <property type="match status" value="1"/>
</dbReference>
<evidence type="ECO:0000256" key="7">
    <source>
        <dbReference type="SAM" id="MobiDB-lite"/>
    </source>
</evidence>
<evidence type="ECO:0000256" key="2">
    <source>
        <dbReference type="ARBA" id="ARBA00022695"/>
    </source>
</evidence>
<evidence type="ECO:0000256" key="6">
    <source>
        <dbReference type="ARBA" id="ARBA00022918"/>
    </source>
</evidence>
<dbReference type="AlphaFoldDB" id="A0AA88XCK6"/>
<dbReference type="GO" id="GO:0016787">
    <property type="term" value="F:hydrolase activity"/>
    <property type="evidence" value="ECO:0007669"/>
    <property type="project" value="UniProtKB-KW"/>
</dbReference>
<evidence type="ECO:0000256" key="3">
    <source>
        <dbReference type="ARBA" id="ARBA00022722"/>
    </source>
</evidence>
<dbReference type="InterPro" id="IPR036397">
    <property type="entry name" value="RNaseH_sf"/>
</dbReference>
<proteinExistence type="predicted"/>
<dbReference type="InterPro" id="IPR050951">
    <property type="entry name" value="Retrovirus_Pol_polyprotein"/>
</dbReference>
<feature type="compositionally biased region" description="Polar residues" evidence="7">
    <location>
        <begin position="199"/>
        <end position="208"/>
    </location>
</feature>
<evidence type="ECO:0000256" key="4">
    <source>
        <dbReference type="ARBA" id="ARBA00022759"/>
    </source>
</evidence>
<feature type="region of interest" description="Disordered" evidence="7">
    <location>
        <begin position="750"/>
        <end position="796"/>
    </location>
</feature>
<evidence type="ECO:0000259" key="8">
    <source>
        <dbReference type="PROSITE" id="PS50994"/>
    </source>
</evidence>
<dbReference type="Gene3D" id="1.10.340.70">
    <property type="match status" value="1"/>
</dbReference>
<dbReference type="InterPro" id="IPR043502">
    <property type="entry name" value="DNA/RNA_pol_sf"/>
</dbReference>
<protein>
    <recommendedName>
        <fullName evidence="8">Integrase catalytic domain-containing protein</fullName>
    </recommendedName>
</protein>
<dbReference type="Gene3D" id="3.30.420.10">
    <property type="entry name" value="Ribonuclease H-like superfamily/Ribonuclease H"/>
    <property type="match status" value="1"/>
</dbReference>
<keyword evidence="4" id="KW-0255">Endonuclease</keyword>
<evidence type="ECO:0000256" key="1">
    <source>
        <dbReference type="ARBA" id="ARBA00022679"/>
    </source>
</evidence>
<dbReference type="EMBL" id="VSWD01000014">
    <property type="protein sequence ID" value="KAK3082670.1"/>
    <property type="molecule type" value="Genomic_DNA"/>
</dbReference>
<dbReference type="InterPro" id="IPR012337">
    <property type="entry name" value="RNaseH-like_sf"/>
</dbReference>
<feature type="region of interest" description="Disordered" evidence="7">
    <location>
        <begin position="181"/>
        <end position="248"/>
    </location>
</feature>